<dbReference type="Proteomes" id="UP000008021">
    <property type="component" value="Chromosome 3"/>
</dbReference>
<proteinExistence type="predicted"/>
<dbReference type="Gramene" id="OMERI03G27990.2">
    <property type="protein sequence ID" value="OMERI03G27990.2"/>
    <property type="gene ID" value="OMERI03G27990"/>
</dbReference>
<sequence>MTGMNMIGKIRKTSTRVKPSPLLLTRFLLPIRTPSLPPPDAVASPLFSFALALASPPRASCATGPLRMRSIPLPVVLASPPPPCARTVPLQIPSLKKQVKQINHKNHRPRWEARHRRSSGSNRLAHAVGDFLPEKNLTKQERGMKSIRLSGNVYPLYPTKVMVLLPYSYATEEILCCLNKEVDRQTVHSSPLIFK</sequence>
<keyword evidence="2" id="KW-1185">Reference proteome</keyword>
<dbReference type="HOGENOM" id="CLU_1491306_0_0_1"/>
<accession>A0A0E0D5G1</accession>
<dbReference type="EnsemblPlants" id="OMERI03G27990.3">
    <property type="protein sequence ID" value="OMERI03G27990.3"/>
    <property type="gene ID" value="OMERI03G27990"/>
</dbReference>
<protein>
    <submittedName>
        <fullName evidence="1">Uncharacterized protein</fullName>
    </submittedName>
</protein>
<name>A0A0E0D5G1_9ORYZ</name>
<reference evidence="1" key="2">
    <citation type="submission" date="2018-05" db="EMBL/GenBank/DDBJ databases">
        <title>OmerRS3 (Oryza meridionalis Reference Sequence Version 3).</title>
        <authorList>
            <person name="Zhang J."/>
            <person name="Kudrna D."/>
            <person name="Lee S."/>
            <person name="Talag J."/>
            <person name="Welchert J."/>
            <person name="Wing R.A."/>
        </authorList>
    </citation>
    <scope>NUCLEOTIDE SEQUENCE [LARGE SCALE GENOMIC DNA]</scope>
    <source>
        <strain evidence="1">OR44</strain>
    </source>
</reference>
<organism evidence="1">
    <name type="scientific">Oryza meridionalis</name>
    <dbReference type="NCBI Taxonomy" id="40149"/>
    <lineage>
        <taxon>Eukaryota</taxon>
        <taxon>Viridiplantae</taxon>
        <taxon>Streptophyta</taxon>
        <taxon>Embryophyta</taxon>
        <taxon>Tracheophyta</taxon>
        <taxon>Spermatophyta</taxon>
        <taxon>Magnoliopsida</taxon>
        <taxon>Liliopsida</taxon>
        <taxon>Poales</taxon>
        <taxon>Poaceae</taxon>
        <taxon>BOP clade</taxon>
        <taxon>Oryzoideae</taxon>
        <taxon>Oryzeae</taxon>
        <taxon>Oryzinae</taxon>
        <taxon>Oryza</taxon>
    </lineage>
</organism>
<evidence type="ECO:0000313" key="1">
    <source>
        <dbReference type="EnsemblPlants" id="OMERI03G27990.3"/>
    </source>
</evidence>
<dbReference type="Gramene" id="OMERI03G27990.3">
    <property type="protein sequence ID" value="OMERI03G27990.3"/>
    <property type="gene ID" value="OMERI03G27990"/>
</dbReference>
<dbReference type="AlphaFoldDB" id="A0A0E0D5G1"/>
<reference evidence="1" key="1">
    <citation type="submission" date="2015-04" db="UniProtKB">
        <authorList>
            <consortium name="EnsemblPlants"/>
        </authorList>
    </citation>
    <scope>IDENTIFICATION</scope>
</reference>
<dbReference type="EnsemblPlants" id="OMERI03G27990.2">
    <property type="protein sequence ID" value="OMERI03G27990.2"/>
    <property type="gene ID" value="OMERI03G27990"/>
</dbReference>
<evidence type="ECO:0000313" key="2">
    <source>
        <dbReference type="Proteomes" id="UP000008021"/>
    </source>
</evidence>